<dbReference type="SMART" id="SM00320">
    <property type="entry name" value="WD40"/>
    <property type="match status" value="5"/>
</dbReference>
<feature type="region of interest" description="Disordered" evidence="3">
    <location>
        <begin position="152"/>
        <end position="176"/>
    </location>
</feature>
<accession>A0AAD5N8J7</accession>
<dbReference type="InterPro" id="IPR015943">
    <property type="entry name" value="WD40/YVTN_repeat-like_dom_sf"/>
</dbReference>
<dbReference type="Pfam" id="PF00400">
    <property type="entry name" value="WD40"/>
    <property type="match status" value="1"/>
</dbReference>
<organism evidence="4 5">
    <name type="scientific">Parelaphostrongylus tenuis</name>
    <name type="common">Meningeal worm</name>
    <dbReference type="NCBI Taxonomy" id="148309"/>
    <lineage>
        <taxon>Eukaryota</taxon>
        <taxon>Metazoa</taxon>
        <taxon>Ecdysozoa</taxon>
        <taxon>Nematoda</taxon>
        <taxon>Chromadorea</taxon>
        <taxon>Rhabditida</taxon>
        <taxon>Rhabditina</taxon>
        <taxon>Rhabditomorpha</taxon>
        <taxon>Strongyloidea</taxon>
        <taxon>Metastrongylidae</taxon>
        <taxon>Parelaphostrongylus</taxon>
    </lineage>
</organism>
<dbReference type="InterPro" id="IPR036322">
    <property type="entry name" value="WD40_repeat_dom_sf"/>
</dbReference>
<evidence type="ECO:0000313" key="5">
    <source>
        <dbReference type="Proteomes" id="UP001196413"/>
    </source>
</evidence>
<sequence>MDLCPAGTSGTKFTEVEECSANASDGHPADVTLNTEDELVVHNVLTALLAKVCDSESKQLSGPEPRAYQGALEMTEVQDLDSDRSSTIAAILAKLNDPQQKLNRRERRALQRELEMAQGIQKIYPTSQPYPHQSSTASDCLSHCLLEGNERVRSTQSSQSPVNAVHKRPPSSSIGNNVAANKVARTQEPVSVVRESVFKLDTLSTTAHDCAVTIFNCGRISYISSAIPINNFLKLCRFSPSGSYIGTTSADNWARIFGLDDDRKLSLVAKIPLGDAAYDIKWLMSGGEKQFLATTAKHHPIHLWTEQGMRYSSYRGINHLDELTAAYSITFSNDGTRLYGGYNSCIRIWNTDHPGRQHTTIKTWEKQTGGQKSIISCIAMNKVFDGVYAAGSYDGNVGFYSDRTNSLECMFSTDSAGITDMHYSYDGQRLFIATRKRNAISCYDMRMPGNLLFSLLRPFTTNQRACFEMDSFGHYLFSGTSEGDLVVFDLSSDTAEKPPVFSRRVAECSVPCVSIHEGKPPMVALCTGERVFPSPCIGRSSSSDTDSNDDETSYRRRGFDKKLNNSLQLWCF</sequence>
<name>A0AAD5N8J7_PARTN</name>
<keyword evidence="5" id="KW-1185">Reference proteome</keyword>
<dbReference type="PANTHER" id="PTHR13211:SF0">
    <property type="entry name" value="TELOMERASE CAJAL BODY PROTEIN 1"/>
    <property type="match status" value="1"/>
</dbReference>
<evidence type="ECO:0000256" key="1">
    <source>
        <dbReference type="ARBA" id="ARBA00038279"/>
    </source>
</evidence>
<comment type="caution">
    <text evidence="4">The sequence shown here is derived from an EMBL/GenBank/DDBJ whole genome shotgun (WGS) entry which is preliminary data.</text>
</comment>
<dbReference type="InterPro" id="IPR001680">
    <property type="entry name" value="WD40_rpt"/>
</dbReference>
<reference evidence="4" key="1">
    <citation type="submission" date="2021-06" db="EMBL/GenBank/DDBJ databases">
        <title>Parelaphostrongylus tenuis whole genome reference sequence.</title>
        <authorList>
            <person name="Garwood T.J."/>
            <person name="Larsen P.A."/>
            <person name="Fountain-Jones N.M."/>
            <person name="Garbe J.R."/>
            <person name="Macchietto M.G."/>
            <person name="Kania S.A."/>
            <person name="Gerhold R.W."/>
            <person name="Richards J.E."/>
            <person name="Wolf T.M."/>
        </authorList>
    </citation>
    <scope>NUCLEOTIDE SEQUENCE</scope>
    <source>
        <strain evidence="4">MNPRO001-30</strain>
        <tissue evidence="4">Meninges</tissue>
    </source>
</reference>
<dbReference type="InterPro" id="IPR051150">
    <property type="entry name" value="SWT21/TCAB1_mRNA_Telomere"/>
</dbReference>
<dbReference type="Proteomes" id="UP001196413">
    <property type="component" value="Unassembled WGS sequence"/>
</dbReference>
<dbReference type="SUPFAM" id="SSF50978">
    <property type="entry name" value="WD40 repeat-like"/>
    <property type="match status" value="1"/>
</dbReference>
<dbReference type="GO" id="GO:0030576">
    <property type="term" value="P:Cajal body organization"/>
    <property type="evidence" value="ECO:0007669"/>
    <property type="project" value="TreeGrafter"/>
</dbReference>
<evidence type="ECO:0000256" key="2">
    <source>
        <dbReference type="ARBA" id="ARBA00041558"/>
    </source>
</evidence>
<dbReference type="PANTHER" id="PTHR13211">
    <property type="entry name" value="TELOMERASE CAJAL BODY PROTEIN 1"/>
    <property type="match status" value="1"/>
</dbReference>
<proteinExistence type="inferred from homology"/>
<dbReference type="GO" id="GO:0003723">
    <property type="term" value="F:RNA binding"/>
    <property type="evidence" value="ECO:0007669"/>
    <property type="project" value="TreeGrafter"/>
</dbReference>
<gene>
    <name evidence="4" type="primary">WRAP53</name>
    <name evidence="4" type="ORF">KIN20_019312</name>
</gene>
<evidence type="ECO:0000256" key="3">
    <source>
        <dbReference type="SAM" id="MobiDB-lite"/>
    </source>
</evidence>
<protein>
    <recommendedName>
        <fullName evidence="2">WD repeat-containing protein 79</fullName>
    </recommendedName>
</protein>
<dbReference type="GO" id="GO:0015030">
    <property type="term" value="C:Cajal body"/>
    <property type="evidence" value="ECO:0007669"/>
    <property type="project" value="TreeGrafter"/>
</dbReference>
<dbReference type="EMBL" id="JAHQIW010003849">
    <property type="protein sequence ID" value="KAJ1360359.1"/>
    <property type="molecule type" value="Genomic_DNA"/>
</dbReference>
<dbReference type="Gene3D" id="2.130.10.10">
    <property type="entry name" value="YVTN repeat-like/Quinoprotein amine dehydrogenase"/>
    <property type="match status" value="1"/>
</dbReference>
<evidence type="ECO:0000313" key="4">
    <source>
        <dbReference type="EMBL" id="KAJ1360359.1"/>
    </source>
</evidence>
<comment type="similarity">
    <text evidence="1">Belongs to the TCAB1 family.</text>
</comment>
<dbReference type="AlphaFoldDB" id="A0AAD5N8J7"/>